<dbReference type="PATRIC" id="fig|156976.3.peg.1396"/>
<evidence type="ECO:0008006" key="3">
    <source>
        <dbReference type="Google" id="ProtNLM"/>
    </source>
</evidence>
<dbReference type="RefSeq" id="WP_052205214.1">
    <property type="nucleotide sequence ID" value="NZ_BAAAGW010000017.1"/>
</dbReference>
<dbReference type="Proteomes" id="UP000060016">
    <property type="component" value="Chromosome"/>
</dbReference>
<evidence type="ECO:0000313" key="2">
    <source>
        <dbReference type="Proteomes" id="UP000060016"/>
    </source>
</evidence>
<reference evidence="1 2" key="1">
    <citation type="submission" date="2015-08" db="EMBL/GenBank/DDBJ databases">
        <authorList>
            <person name="Babu N.S."/>
            <person name="Beckwith C.J."/>
            <person name="Beseler K.G."/>
            <person name="Brison A."/>
            <person name="Carone J.V."/>
            <person name="Caskin T.P."/>
            <person name="Diamond M."/>
            <person name="Durham M.E."/>
            <person name="Foxe J.M."/>
            <person name="Go M."/>
            <person name="Henderson B.A."/>
            <person name="Jones I.B."/>
            <person name="McGettigan J.A."/>
            <person name="Micheletti S.J."/>
            <person name="Nasrallah M.E."/>
            <person name="Ortiz D."/>
            <person name="Piller C.R."/>
            <person name="Privatt S.R."/>
            <person name="Schneider S.L."/>
            <person name="Sharp S."/>
            <person name="Smith T.C."/>
            <person name="Stanton J.D."/>
            <person name="Ullery H.E."/>
            <person name="Wilson R.J."/>
            <person name="Serrano M.G."/>
            <person name="Buck G."/>
            <person name="Lee V."/>
            <person name="Wang Y."/>
            <person name="Carvalho R."/>
            <person name="Voegtly L."/>
            <person name="Shi R."/>
            <person name="Duckworth R."/>
            <person name="Johnson A."/>
            <person name="Loviza R."/>
            <person name="Walstead R."/>
            <person name="Shah Z."/>
            <person name="Kiflezghi M."/>
            <person name="Wade K."/>
            <person name="Ball S.L."/>
            <person name="Bradley K.W."/>
            <person name="Asai D.J."/>
            <person name="Bowman C.A."/>
            <person name="Russell D.A."/>
            <person name="Pope W.H."/>
            <person name="Jacobs-Sera D."/>
            <person name="Hendrix R.W."/>
            <person name="Hatfull G.F."/>
        </authorList>
    </citation>
    <scope>NUCLEOTIDE SEQUENCE [LARGE SCALE GENOMIC DNA]</scope>
    <source>
        <strain evidence="1 2">PUDD_83A45</strain>
    </source>
</reference>
<dbReference type="STRING" id="156976.AK829_07005"/>
<dbReference type="KEGG" id="crie:AK829_07005"/>
<gene>
    <name evidence="1" type="ORF">AK829_07005</name>
</gene>
<accession>A0A0K1RCM2</accession>
<sequence>MRIPEHVLRAFQLDDEEGVATSDVWDGGVRFGRVVVAPAQDAAVWSAKVRERAESSLGLRFSRAVRATDGRFVVGGFVASEFVEGQPAARVDEVVGASLLIDAALSTTPAPTTEPVEGSWREIDRAVWAGEEQDFGGEYVVADLDLLRRCLFDGYAPPAVAALTPSAELRPRGYTAAIVMVDGLIANAVDARVIDRWAHIPNLRQLLAKAWEFRQLTTPHSNIGPDFRRVGQIVCP</sequence>
<organism evidence="1 2">
    <name type="scientific">Corynebacterium riegelii</name>
    <dbReference type="NCBI Taxonomy" id="156976"/>
    <lineage>
        <taxon>Bacteria</taxon>
        <taxon>Bacillati</taxon>
        <taxon>Actinomycetota</taxon>
        <taxon>Actinomycetes</taxon>
        <taxon>Mycobacteriales</taxon>
        <taxon>Corynebacteriaceae</taxon>
        <taxon>Corynebacterium</taxon>
    </lineage>
</organism>
<dbReference type="AlphaFoldDB" id="A0A0K1RCM2"/>
<evidence type="ECO:0000313" key="1">
    <source>
        <dbReference type="EMBL" id="AKV58951.1"/>
    </source>
</evidence>
<dbReference type="EMBL" id="CP012342">
    <property type="protein sequence ID" value="AKV58951.1"/>
    <property type="molecule type" value="Genomic_DNA"/>
</dbReference>
<proteinExistence type="predicted"/>
<protein>
    <recommendedName>
        <fullName evidence="3">TIGR02569 family protein</fullName>
    </recommendedName>
</protein>
<keyword evidence="2" id="KW-1185">Reference proteome</keyword>
<name>A0A0K1RCM2_9CORY</name>